<keyword evidence="2" id="KW-0732">Signal</keyword>
<dbReference type="Pfam" id="PF02120">
    <property type="entry name" value="Flg_hook"/>
    <property type="match status" value="1"/>
</dbReference>
<dbReference type="InterPro" id="IPR021136">
    <property type="entry name" value="Flagellar_hook_control-like_C"/>
</dbReference>
<keyword evidence="4" id="KW-0966">Cell projection</keyword>
<organism evidence="4 5">
    <name type="scientific">Acidimangrovimonas pyrenivorans</name>
    <dbReference type="NCBI Taxonomy" id="2030798"/>
    <lineage>
        <taxon>Bacteria</taxon>
        <taxon>Pseudomonadati</taxon>
        <taxon>Pseudomonadota</taxon>
        <taxon>Alphaproteobacteria</taxon>
        <taxon>Rhodobacterales</taxon>
        <taxon>Paracoccaceae</taxon>
        <taxon>Acidimangrovimonas</taxon>
    </lineage>
</organism>
<feature type="signal peptide" evidence="2">
    <location>
        <begin position="1"/>
        <end position="38"/>
    </location>
</feature>
<sequence length="481" mass="46831">MSSAPISRLLLALQPAAASRARPAAAGFAALLAGKAPAADTSAATAAGKQLPPRTTGAAGLTQAGASGAELVATKVQLAAALRDLQARLSPGAGAGAAAAGAAAETPVAKAAGKLVDLLGAFDAVNGTNALPALRKGLAKIAAAEAEPDAQTAPTDTTGEDGKEALAALFAGVGQLLGLARPAPAAPEGAAGRAVLLEAVKQGAEDGQGVLVPAAASAVPNAQPTAGLAAAAVPTGNGQPADASRAAPQQRGAFANDPSDFFDPRLRAVLEKALRLAPAAPDQARAGAQPTGTAAAALPQSAAQAQTPLLAALPAGASPFGAAPLAQAAASPPATAPQAHAAAVPTPAPPPGFAGVVTAQLRSADLSARHTRIALTPQGLGTIEFDLQHDKSGDLKVVVRADNPMVLTALRNDRDTLAGILSGSGLAASGNALDFQDLGQRDGGEERRGAPVAVGVAGEETEAPVPDVLQTIGNGRLDIRT</sequence>
<reference evidence="5" key="1">
    <citation type="journal article" date="2019" name="Int. J. Syst. Evol. Microbiol.">
        <title>The Global Catalogue of Microorganisms (GCM) 10K type strain sequencing project: providing services to taxonomists for standard genome sequencing and annotation.</title>
        <authorList>
            <consortium name="The Broad Institute Genomics Platform"/>
            <consortium name="The Broad Institute Genome Sequencing Center for Infectious Disease"/>
            <person name="Wu L."/>
            <person name="Ma J."/>
        </authorList>
    </citation>
    <scope>NUCLEOTIDE SEQUENCE [LARGE SCALE GENOMIC DNA]</scope>
    <source>
        <strain evidence="5">KCTC 62192</strain>
    </source>
</reference>
<name>A0ABV7ANZ6_9RHOB</name>
<keyword evidence="4" id="KW-0282">Flagellum</keyword>
<dbReference type="EMBL" id="JBHRSK010000026">
    <property type="protein sequence ID" value="MFC2970511.1"/>
    <property type="molecule type" value="Genomic_DNA"/>
</dbReference>
<evidence type="ECO:0000313" key="5">
    <source>
        <dbReference type="Proteomes" id="UP001595443"/>
    </source>
</evidence>
<gene>
    <name evidence="4" type="ORF">ACFOES_20635</name>
</gene>
<comment type="caution">
    <text evidence="4">The sequence shown here is derived from an EMBL/GenBank/DDBJ whole genome shotgun (WGS) entry which is preliminary data.</text>
</comment>
<feature type="region of interest" description="Disordered" evidence="1">
    <location>
        <begin position="280"/>
        <end position="300"/>
    </location>
</feature>
<accession>A0ABV7ANZ6</accession>
<evidence type="ECO:0000259" key="3">
    <source>
        <dbReference type="Pfam" id="PF02120"/>
    </source>
</evidence>
<proteinExistence type="predicted"/>
<evidence type="ECO:0000256" key="1">
    <source>
        <dbReference type="SAM" id="MobiDB-lite"/>
    </source>
</evidence>
<evidence type="ECO:0000313" key="4">
    <source>
        <dbReference type="EMBL" id="MFC2970511.1"/>
    </source>
</evidence>
<feature type="chain" id="PRO_5046751837" evidence="2">
    <location>
        <begin position="39"/>
        <end position="481"/>
    </location>
</feature>
<dbReference type="RefSeq" id="WP_377835540.1">
    <property type="nucleotide sequence ID" value="NZ_JBHRSK010000026.1"/>
</dbReference>
<dbReference type="Proteomes" id="UP001595443">
    <property type="component" value="Unassembled WGS sequence"/>
</dbReference>
<feature type="domain" description="Flagellar hook-length control protein-like C-terminal" evidence="3">
    <location>
        <begin position="368"/>
        <end position="429"/>
    </location>
</feature>
<feature type="region of interest" description="Disordered" evidence="1">
    <location>
        <begin position="232"/>
        <end position="259"/>
    </location>
</feature>
<keyword evidence="4" id="KW-0969">Cilium</keyword>
<protein>
    <submittedName>
        <fullName evidence="4">Flagellar hook-length control protein FliK</fullName>
    </submittedName>
</protein>
<evidence type="ECO:0000256" key="2">
    <source>
        <dbReference type="SAM" id="SignalP"/>
    </source>
</evidence>
<dbReference type="InterPro" id="IPR038610">
    <property type="entry name" value="FliK-like_C_sf"/>
</dbReference>
<dbReference type="Gene3D" id="3.30.750.140">
    <property type="match status" value="1"/>
</dbReference>
<keyword evidence="5" id="KW-1185">Reference proteome</keyword>